<evidence type="ECO:0000256" key="3">
    <source>
        <dbReference type="ARBA" id="ARBA00022692"/>
    </source>
</evidence>
<dbReference type="AlphaFoldDB" id="A0AAV2SB99"/>
<dbReference type="InterPro" id="IPR036055">
    <property type="entry name" value="LDL_receptor-like_sf"/>
</dbReference>
<dbReference type="Pfam" id="PF00059">
    <property type="entry name" value="Lectin_C"/>
    <property type="match status" value="1"/>
</dbReference>
<protein>
    <recommendedName>
        <fullName evidence="10">C-type lectin domain-containing protein</fullName>
    </recommendedName>
</protein>
<dbReference type="InterPro" id="IPR016187">
    <property type="entry name" value="CTDL_fold"/>
</dbReference>
<feature type="disulfide bond" evidence="9">
    <location>
        <begin position="43"/>
        <end position="55"/>
    </location>
</feature>
<dbReference type="CDD" id="cd00037">
    <property type="entry name" value="CLECT"/>
    <property type="match status" value="1"/>
</dbReference>
<feature type="disulfide bond" evidence="9">
    <location>
        <begin position="50"/>
        <end position="68"/>
    </location>
</feature>
<evidence type="ECO:0000256" key="4">
    <source>
        <dbReference type="ARBA" id="ARBA00022737"/>
    </source>
</evidence>
<dbReference type="Pfam" id="PF00057">
    <property type="entry name" value="Ldl_recept_a"/>
    <property type="match status" value="3"/>
</dbReference>
<evidence type="ECO:0000259" key="10">
    <source>
        <dbReference type="PROSITE" id="PS50041"/>
    </source>
</evidence>
<keyword evidence="3" id="KW-0812">Transmembrane</keyword>
<feature type="domain" description="C-type lectin" evidence="10">
    <location>
        <begin position="133"/>
        <end position="247"/>
    </location>
</feature>
<dbReference type="PROSITE" id="PS50041">
    <property type="entry name" value="C_TYPE_LECTIN_2"/>
    <property type="match status" value="1"/>
</dbReference>
<sequence length="251" mass="27884">DAPCSFQEFICDDGVCINDSLVCDGYNDCGDNSDEIGCGDVTCGIDDFQCTNGKCIQIVWRCDSEDDCGDNSDETGCGNVSCGSDHFHCTNGRCISMHRTCDGRNDCGDNSDESEFCTYSTDVGSCPDGYSIIAGQCLSLIRYEPKIQKEAEIACNQQYGTLAAPRDPQRLWHYYKQQNYTVDMWVGASYAKKEGVWRWSNGELIPIDFHWYEGEPNNENGEEHFVILGNNGYQDYPGSSDAFYICEPQGG</sequence>
<dbReference type="GO" id="GO:0016192">
    <property type="term" value="P:vesicle-mediated transport"/>
    <property type="evidence" value="ECO:0007669"/>
    <property type="project" value="UniProtKB-ARBA"/>
</dbReference>
<dbReference type="SMART" id="SM00034">
    <property type="entry name" value="CLECT"/>
    <property type="match status" value="1"/>
</dbReference>
<feature type="disulfide bond" evidence="9">
    <location>
        <begin position="4"/>
        <end position="16"/>
    </location>
</feature>
<feature type="disulfide bond" evidence="9">
    <location>
        <begin position="23"/>
        <end position="38"/>
    </location>
</feature>
<evidence type="ECO:0000313" key="11">
    <source>
        <dbReference type="EMBL" id="CAL4181473.1"/>
    </source>
</evidence>
<dbReference type="InterPro" id="IPR001304">
    <property type="entry name" value="C-type_lectin-like"/>
</dbReference>
<dbReference type="Gene3D" id="3.10.100.10">
    <property type="entry name" value="Mannose-Binding Protein A, subunit A"/>
    <property type="match status" value="1"/>
</dbReference>
<dbReference type="FunFam" id="4.10.400.10:FF:000065">
    <property type="entry name" value="Transmembrane protease serine 7"/>
    <property type="match status" value="2"/>
</dbReference>
<feature type="disulfide bond" evidence="9">
    <location>
        <begin position="62"/>
        <end position="77"/>
    </location>
</feature>
<keyword evidence="6" id="KW-0472">Membrane</keyword>
<dbReference type="Gene3D" id="4.10.400.10">
    <property type="entry name" value="Low-density Lipoprotein Receptor"/>
    <property type="match status" value="3"/>
</dbReference>
<comment type="caution">
    <text evidence="11">The sequence shown here is derived from an EMBL/GenBank/DDBJ whole genome shotgun (WGS) entry which is preliminary data.</text>
</comment>
<dbReference type="PRINTS" id="PR00261">
    <property type="entry name" value="LDLRECEPTOR"/>
</dbReference>
<dbReference type="PROSITE" id="PS50068">
    <property type="entry name" value="LDLRA_2"/>
    <property type="match status" value="3"/>
</dbReference>
<keyword evidence="5" id="KW-1133">Transmembrane helix</keyword>
<feature type="disulfide bond" evidence="9">
    <location>
        <begin position="82"/>
        <end position="94"/>
    </location>
</feature>
<evidence type="ECO:0000256" key="5">
    <source>
        <dbReference type="ARBA" id="ARBA00022989"/>
    </source>
</evidence>
<organism evidence="11 12">
    <name type="scientific">Meganyctiphanes norvegica</name>
    <name type="common">Northern krill</name>
    <name type="synonym">Thysanopoda norvegica</name>
    <dbReference type="NCBI Taxonomy" id="48144"/>
    <lineage>
        <taxon>Eukaryota</taxon>
        <taxon>Metazoa</taxon>
        <taxon>Ecdysozoa</taxon>
        <taxon>Arthropoda</taxon>
        <taxon>Crustacea</taxon>
        <taxon>Multicrustacea</taxon>
        <taxon>Malacostraca</taxon>
        <taxon>Eumalacostraca</taxon>
        <taxon>Eucarida</taxon>
        <taxon>Euphausiacea</taxon>
        <taxon>Euphausiidae</taxon>
        <taxon>Meganyctiphanes</taxon>
    </lineage>
</organism>
<dbReference type="SUPFAM" id="SSF57424">
    <property type="entry name" value="LDL receptor-like module"/>
    <property type="match status" value="3"/>
</dbReference>
<feature type="disulfide bond" evidence="9">
    <location>
        <begin position="11"/>
        <end position="29"/>
    </location>
</feature>
<accession>A0AAV2SB99</accession>
<dbReference type="InterPro" id="IPR002172">
    <property type="entry name" value="LDrepeatLR_classA_rpt"/>
</dbReference>
<comment type="subcellular location">
    <subcellularLocation>
        <location evidence="2">Endomembrane system</location>
    </subcellularLocation>
    <subcellularLocation>
        <location evidence="1">Membrane</location>
        <topology evidence="1">Single-pass membrane protein</topology>
    </subcellularLocation>
</comment>
<evidence type="ECO:0000256" key="9">
    <source>
        <dbReference type="PROSITE-ProRule" id="PRU00124"/>
    </source>
</evidence>
<dbReference type="InterPro" id="IPR023415">
    <property type="entry name" value="LDLR_class-A_CS"/>
</dbReference>
<dbReference type="GO" id="GO:0016020">
    <property type="term" value="C:membrane"/>
    <property type="evidence" value="ECO:0007669"/>
    <property type="project" value="UniProtKB-SubCell"/>
</dbReference>
<dbReference type="PANTHER" id="PTHR24270">
    <property type="entry name" value="LOW-DENSITY LIPOPROTEIN RECEPTOR-RELATED"/>
    <property type="match status" value="1"/>
</dbReference>
<evidence type="ECO:0000256" key="7">
    <source>
        <dbReference type="ARBA" id="ARBA00023157"/>
    </source>
</evidence>
<dbReference type="SMART" id="SM00192">
    <property type="entry name" value="LDLa"/>
    <property type="match status" value="3"/>
</dbReference>
<proteinExistence type="predicted"/>
<dbReference type="InterPro" id="IPR050685">
    <property type="entry name" value="LDLR"/>
</dbReference>
<dbReference type="PROSITE" id="PS01209">
    <property type="entry name" value="LDLRA_1"/>
    <property type="match status" value="2"/>
</dbReference>
<gene>
    <name evidence="11" type="ORF">MNOR_LOCUS35424</name>
</gene>
<dbReference type="EMBL" id="CAXKWB010059028">
    <property type="protein sequence ID" value="CAL4181473.1"/>
    <property type="molecule type" value="Genomic_DNA"/>
</dbReference>
<dbReference type="CDD" id="cd00112">
    <property type="entry name" value="LDLa"/>
    <property type="match status" value="3"/>
</dbReference>
<feature type="non-terminal residue" evidence="11">
    <location>
        <position position="1"/>
    </location>
</feature>
<name>A0AAV2SB99_MEGNR</name>
<keyword evidence="4" id="KW-0677">Repeat</keyword>
<keyword evidence="12" id="KW-1185">Reference proteome</keyword>
<evidence type="ECO:0000256" key="8">
    <source>
        <dbReference type="ARBA" id="ARBA00023180"/>
    </source>
</evidence>
<dbReference type="InterPro" id="IPR016186">
    <property type="entry name" value="C-type_lectin-like/link_sf"/>
</dbReference>
<evidence type="ECO:0000313" key="12">
    <source>
        <dbReference type="Proteomes" id="UP001497623"/>
    </source>
</evidence>
<evidence type="ECO:0000256" key="1">
    <source>
        <dbReference type="ARBA" id="ARBA00004167"/>
    </source>
</evidence>
<dbReference type="Proteomes" id="UP001497623">
    <property type="component" value="Unassembled WGS sequence"/>
</dbReference>
<feature type="disulfide bond" evidence="9">
    <location>
        <begin position="89"/>
        <end position="107"/>
    </location>
</feature>
<comment type="caution">
    <text evidence="9">Lacks conserved residue(s) required for the propagation of feature annotation.</text>
</comment>
<dbReference type="SUPFAM" id="SSF56436">
    <property type="entry name" value="C-type lectin-like"/>
    <property type="match status" value="1"/>
</dbReference>
<keyword evidence="7 9" id="KW-1015">Disulfide bond</keyword>
<keyword evidence="8" id="KW-0325">Glycoprotein</keyword>
<dbReference type="GO" id="GO:0012505">
    <property type="term" value="C:endomembrane system"/>
    <property type="evidence" value="ECO:0007669"/>
    <property type="project" value="UniProtKB-SubCell"/>
</dbReference>
<reference evidence="11 12" key="1">
    <citation type="submission" date="2024-05" db="EMBL/GenBank/DDBJ databases">
        <authorList>
            <person name="Wallberg A."/>
        </authorList>
    </citation>
    <scope>NUCLEOTIDE SEQUENCE [LARGE SCALE GENOMIC DNA]</scope>
</reference>
<evidence type="ECO:0000256" key="2">
    <source>
        <dbReference type="ARBA" id="ARBA00004308"/>
    </source>
</evidence>
<feature type="non-terminal residue" evidence="11">
    <location>
        <position position="251"/>
    </location>
</feature>
<evidence type="ECO:0000256" key="6">
    <source>
        <dbReference type="ARBA" id="ARBA00023136"/>
    </source>
</evidence>
<dbReference type="FunFam" id="4.10.400.10:FF:000004">
    <property type="entry name" value="Low-density lipoprotein receptor-related protein 1"/>
    <property type="match status" value="1"/>
</dbReference>